<dbReference type="AlphaFoldDB" id="D7A3Q6"/>
<keyword evidence="3 5" id="KW-1133">Transmembrane helix</keyword>
<evidence type="ECO:0000256" key="5">
    <source>
        <dbReference type="SAM" id="Phobius"/>
    </source>
</evidence>
<feature type="transmembrane region" description="Helical" evidence="5">
    <location>
        <begin position="40"/>
        <end position="63"/>
    </location>
</feature>
<dbReference type="eggNOG" id="ENOG5030JQ3">
    <property type="taxonomic scope" value="Bacteria"/>
</dbReference>
<keyword evidence="8" id="KW-1185">Reference proteome</keyword>
<gene>
    <name evidence="7" type="ordered locus">Snov_4426</name>
</gene>
<dbReference type="STRING" id="639283.Snov_4426"/>
<feature type="transmembrane region" description="Helical" evidence="5">
    <location>
        <begin position="99"/>
        <end position="116"/>
    </location>
</feature>
<feature type="domain" description="Integral membrane bound transporter" evidence="6">
    <location>
        <begin position="207"/>
        <end position="333"/>
    </location>
</feature>
<dbReference type="GO" id="GO:0016020">
    <property type="term" value="C:membrane"/>
    <property type="evidence" value="ECO:0007669"/>
    <property type="project" value="UniProtKB-SubCell"/>
</dbReference>
<protein>
    <recommendedName>
        <fullName evidence="6">Integral membrane bound transporter domain-containing protein</fullName>
    </recommendedName>
</protein>
<feature type="transmembrane region" description="Helical" evidence="5">
    <location>
        <begin position="321"/>
        <end position="341"/>
    </location>
</feature>
<keyword evidence="2 5" id="KW-0812">Transmembrane</keyword>
<evidence type="ECO:0000313" key="7">
    <source>
        <dbReference type="EMBL" id="ADH91683.1"/>
    </source>
</evidence>
<accession>D7A3Q6</accession>
<evidence type="ECO:0000313" key="8">
    <source>
        <dbReference type="Proteomes" id="UP000006633"/>
    </source>
</evidence>
<feature type="transmembrane region" description="Helical" evidence="5">
    <location>
        <begin position="75"/>
        <end position="93"/>
    </location>
</feature>
<organism evidence="7 8">
    <name type="scientific">Ancylobacter novellus (strain ATCC 8093 / DSM 506 / JCM 20403 / CCM 1077 / IAM 12100 / NBRC 12443 / NCIMB 10456)</name>
    <name type="common">Starkeya novella</name>
    <dbReference type="NCBI Taxonomy" id="639283"/>
    <lineage>
        <taxon>Bacteria</taxon>
        <taxon>Pseudomonadati</taxon>
        <taxon>Pseudomonadota</taxon>
        <taxon>Alphaproteobacteria</taxon>
        <taxon>Hyphomicrobiales</taxon>
        <taxon>Xanthobacteraceae</taxon>
        <taxon>Ancylobacter</taxon>
    </lineage>
</organism>
<proteinExistence type="predicted"/>
<sequence length="351" mass="36775">MAETSRERPVPEGETARARWHGDGLVARSIRFALTVMAPISAGLVVGVDFWMIYAMVTSILAFTLDTGGPALHRLGWMGAAGLVVIAGTGIGTLVAGDMPLIVAAFGLVGVLYALVESIHPSAAAAARFMCLTLAVGALYAPLKAVDVAVVAAFVLYAWAVSLAWDALTGLLRPSTAPPLAMVFARLRATERERWVFAAAVAIAVPLAFLTSLTLGLHRPYWALIAIVLVLRADALSSRRLMVQTLAGTLLGIAAALVYGYALPFHAALLVGMAVAALIRWPAQQLHGALGTAALTAFIMLLLELVAGSVGGAAHDIVERLIDVMVGCAFAMVALGLDRLGQALLRRMLPR</sequence>
<dbReference type="KEGG" id="sno:Snov_4426"/>
<dbReference type="Proteomes" id="UP000006633">
    <property type="component" value="Chromosome"/>
</dbReference>
<feature type="transmembrane region" description="Helical" evidence="5">
    <location>
        <begin position="295"/>
        <end position="315"/>
    </location>
</feature>
<evidence type="ECO:0000256" key="1">
    <source>
        <dbReference type="ARBA" id="ARBA00004141"/>
    </source>
</evidence>
<feature type="transmembrane region" description="Helical" evidence="5">
    <location>
        <begin position="195"/>
        <end position="215"/>
    </location>
</feature>
<dbReference type="EMBL" id="CP002026">
    <property type="protein sequence ID" value="ADH91683.1"/>
    <property type="molecule type" value="Genomic_DNA"/>
</dbReference>
<keyword evidence="4 5" id="KW-0472">Membrane</keyword>
<comment type="subcellular location">
    <subcellularLocation>
        <location evidence="1">Membrane</location>
        <topology evidence="1">Multi-pass membrane protein</topology>
    </subcellularLocation>
</comment>
<dbReference type="RefSeq" id="WP_013169181.1">
    <property type="nucleotide sequence ID" value="NC_014217.1"/>
</dbReference>
<name>D7A3Q6_ANCN5</name>
<reference evidence="7 8" key="1">
    <citation type="journal article" date="2012" name="Stand. Genomic Sci.">
        <title>Complete genome sequence of the facultatively chemolithoautotrophic and methylotrophic alpha Proteobacterium Starkeya novella type strain (ATCC 8093(T)).</title>
        <authorList>
            <person name="Kappler U."/>
            <person name="Davenport K."/>
            <person name="Beatson S."/>
            <person name="Lucas S."/>
            <person name="Lapidus A."/>
            <person name="Copeland A."/>
            <person name="Berry K.W."/>
            <person name="Glavina Del Rio T."/>
            <person name="Hammon N."/>
            <person name="Dalin E."/>
            <person name="Tice H."/>
            <person name="Pitluck S."/>
            <person name="Richardson P."/>
            <person name="Bruce D."/>
            <person name="Goodwin L.A."/>
            <person name="Han C."/>
            <person name="Tapia R."/>
            <person name="Detter J.C."/>
            <person name="Chang Y.J."/>
            <person name="Jeffries C.D."/>
            <person name="Land M."/>
            <person name="Hauser L."/>
            <person name="Kyrpides N.C."/>
            <person name="Goker M."/>
            <person name="Ivanova N."/>
            <person name="Klenk H.P."/>
            <person name="Woyke T."/>
        </authorList>
    </citation>
    <scope>NUCLEOTIDE SEQUENCE [LARGE SCALE GENOMIC DNA]</scope>
    <source>
        <strain evidence="8">ATCC 8093 / DSM 506 / JCM 20403 / CCM 1077 / IAM 12100 / NBRC 12443 / NCIMB 10456</strain>
    </source>
</reference>
<evidence type="ECO:0000259" key="6">
    <source>
        <dbReference type="Pfam" id="PF13515"/>
    </source>
</evidence>
<dbReference type="InterPro" id="IPR049453">
    <property type="entry name" value="Memb_transporter_dom"/>
</dbReference>
<feature type="transmembrane region" description="Helical" evidence="5">
    <location>
        <begin position="149"/>
        <end position="174"/>
    </location>
</feature>
<feature type="transmembrane region" description="Helical" evidence="5">
    <location>
        <begin position="265"/>
        <end position="283"/>
    </location>
</feature>
<dbReference type="HOGENOM" id="CLU_789649_0_0_5"/>
<evidence type="ECO:0000256" key="4">
    <source>
        <dbReference type="ARBA" id="ARBA00023136"/>
    </source>
</evidence>
<evidence type="ECO:0000256" key="2">
    <source>
        <dbReference type="ARBA" id="ARBA00022692"/>
    </source>
</evidence>
<evidence type="ECO:0000256" key="3">
    <source>
        <dbReference type="ARBA" id="ARBA00022989"/>
    </source>
</evidence>
<dbReference type="Pfam" id="PF13515">
    <property type="entry name" value="FUSC_2"/>
    <property type="match status" value="1"/>
</dbReference>